<name>A0A4Y7Q5Y8_9AGAM</name>
<protein>
    <submittedName>
        <fullName evidence="4">Acetyl-CoA synthetase-like protein</fullName>
    </submittedName>
</protein>
<dbReference type="OrthoDB" id="429813at2759"/>
<evidence type="ECO:0000256" key="2">
    <source>
        <dbReference type="ARBA" id="ARBA00022553"/>
    </source>
</evidence>
<dbReference type="PANTHER" id="PTHR43439:SF2">
    <property type="entry name" value="ENZYME, PUTATIVE (JCVI)-RELATED"/>
    <property type="match status" value="1"/>
</dbReference>
<dbReference type="Pfam" id="PF07993">
    <property type="entry name" value="NAD_binding_4"/>
    <property type="match status" value="1"/>
</dbReference>
<dbReference type="PROSITE" id="PS00012">
    <property type="entry name" value="PHOSPHOPANTETHEINE"/>
    <property type="match status" value="1"/>
</dbReference>
<dbReference type="AlphaFoldDB" id="A0A4Y7Q5Y8"/>
<keyword evidence="2" id="KW-0597">Phosphoprotein</keyword>
<keyword evidence="1" id="KW-0596">Phosphopantetheine</keyword>
<gene>
    <name evidence="4" type="ORF">BD410DRAFT_839447</name>
</gene>
<dbReference type="Gene3D" id="1.10.1200.10">
    <property type="entry name" value="ACP-like"/>
    <property type="match status" value="1"/>
</dbReference>
<dbReference type="Gene3D" id="3.40.50.720">
    <property type="entry name" value="NAD(P)-binding Rossmann-like Domain"/>
    <property type="match status" value="1"/>
</dbReference>
<feature type="domain" description="Polyketide synthase-like phosphopantetheine-binding" evidence="3">
    <location>
        <begin position="591"/>
        <end position="665"/>
    </location>
</feature>
<dbReference type="InterPro" id="IPR000873">
    <property type="entry name" value="AMP-dep_synth/lig_dom"/>
</dbReference>
<dbReference type="Pfam" id="PF00501">
    <property type="entry name" value="AMP-binding"/>
    <property type="match status" value="1"/>
</dbReference>
<evidence type="ECO:0000313" key="5">
    <source>
        <dbReference type="Proteomes" id="UP000294933"/>
    </source>
</evidence>
<evidence type="ECO:0000259" key="3">
    <source>
        <dbReference type="SMART" id="SM00823"/>
    </source>
</evidence>
<dbReference type="SUPFAM" id="SSF47336">
    <property type="entry name" value="ACP-like"/>
    <property type="match status" value="1"/>
</dbReference>
<dbReference type="SUPFAM" id="SSF51735">
    <property type="entry name" value="NAD(P)-binding Rossmann-fold domains"/>
    <property type="match status" value="1"/>
</dbReference>
<dbReference type="InterPro" id="IPR051414">
    <property type="entry name" value="Adenylate-forming_Reductase"/>
</dbReference>
<reference evidence="4 5" key="1">
    <citation type="submission" date="2018-06" db="EMBL/GenBank/DDBJ databases">
        <title>A transcriptomic atlas of mushroom development highlights an independent origin of complex multicellularity.</title>
        <authorList>
            <consortium name="DOE Joint Genome Institute"/>
            <person name="Krizsan K."/>
            <person name="Almasi E."/>
            <person name="Merenyi Z."/>
            <person name="Sahu N."/>
            <person name="Viragh M."/>
            <person name="Koszo T."/>
            <person name="Mondo S."/>
            <person name="Kiss B."/>
            <person name="Balint B."/>
            <person name="Kues U."/>
            <person name="Barry K."/>
            <person name="Hegedus J.C."/>
            <person name="Henrissat B."/>
            <person name="Johnson J."/>
            <person name="Lipzen A."/>
            <person name="Ohm R."/>
            <person name="Nagy I."/>
            <person name="Pangilinan J."/>
            <person name="Yan J."/>
            <person name="Xiong Y."/>
            <person name="Grigoriev I.V."/>
            <person name="Hibbett D.S."/>
            <person name="Nagy L.G."/>
        </authorList>
    </citation>
    <scope>NUCLEOTIDE SEQUENCE [LARGE SCALE GENOMIC DNA]</scope>
    <source>
        <strain evidence="4 5">SZMC22713</strain>
    </source>
</reference>
<dbReference type="InterPro" id="IPR036736">
    <property type="entry name" value="ACP-like_sf"/>
</dbReference>
<sequence>MHVQNLWKFRCPQGVGSATFRTPPGFLDSRLSLPEVWDYHLDHSSQHRLFIYEDAPGKICTLTWGEAVRAVHQVGRLVLSQVRGFGLPENNSACPHVIGILAIKDTITSWALLAGIMRAGYQVFLISPKNSAIAVAHLLRRTNCRMIFISDDTATTDLCHKAVDELEVKIPVVSAPGFNDVFRDGGDNFTRLPPIIPPSLDIPAVILHSSGSTSFPKPIPITHKALAVWSLLPHHGAFDLCGRIAAAHSLPMFHLYGLLGTFWSSGAGVTISVFRPEDPPIIPTPERVLSQALATHSSFLVVVPLFLETWAQQDHSIQLLRSFDTIMFGGGPLQTNVGNSLVKKGVNLTCQYGSTEAGHSALILIDSSPEDWEYFELISPHLIHFRPEEGLENIYEPIFLASETLTPNVINNEVDGTPVFATNDLLSRHPSKPWLWKVYGRVDDQIIHSSGEKTNPGPLERIISQHPNVRGCIIFGRSQLQAGLLVHPVDDKSFDPTDLARRASFIREIWAAIEEANTIAPKHSRIFEEMVIVSHPGRPMQFTPKGTVRKKATLDDYAVEIAQLYYNMRTQITLQGGDILLPQSWNEQGCLIFVRTVVGSVLYWTVNDEDDIFRSGADSLQAMAIRNNISSALRASGGDPSKLSPNFVYANPSIAALAQHISRVISGAPTPIDARAILDAKEPEMQTLVEKVAHSFPTHTPSLCIAPQGRGDVVLVTGTTGCLGAHILTELARDPSVTRVYALNRVDAQKTLNARERQLNTLTKYDMDFSAIDYAKVVFLEGELSKPDLGLPSVVYSDLVRSLTCIIHNAWKVDFNIPLSSFEPLLQGVRNLVDLALASPLSSPPRFVFTSSVAVAQGWRDKCAVPEVFVTDPSVAIGTGYGESKWVAERILQEAGRNTPLESVVIRVGQLCGSTKHGSWNASEWFPSIVLSHKEVCCLPAAEGMVTWVPVDIAAQAIVEMRTSNQQVMHLVHLKPTTWSSIVKPIAQSLSVPTVPYNDWLAKLDGLDGNSASKVNASHLLEFYRSQKNVNDPDAEVFIGTRLEVREALKASKTLSDNNLPVLCNDDTHRWLEYWKRSGYM</sequence>
<dbReference type="SUPFAM" id="SSF56801">
    <property type="entry name" value="Acetyl-CoA synthetase-like"/>
    <property type="match status" value="1"/>
</dbReference>
<dbReference type="InterPro" id="IPR006162">
    <property type="entry name" value="Ppantetheine_attach_site"/>
</dbReference>
<dbReference type="Gene3D" id="3.40.50.12780">
    <property type="entry name" value="N-terminal domain of ligase-like"/>
    <property type="match status" value="1"/>
</dbReference>
<dbReference type="InterPro" id="IPR020806">
    <property type="entry name" value="PKS_PP-bd"/>
</dbReference>
<accession>A0A4Y7Q5Y8</accession>
<keyword evidence="5" id="KW-1185">Reference proteome</keyword>
<dbReference type="Pfam" id="PF00550">
    <property type="entry name" value="PP-binding"/>
    <property type="match status" value="1"/>
</dbReference>
<proteinExistence type="predicted"/>
<dbReference type="InterPro" id="IPR020845">
    <property type="entry name" value="AMP-binding_CS"/>
</dbReference>
<dbReference type="GO" id="GO:0031177">
    <property type="term" value="F:phosphopantetheine binding"/>
    <property type="evidence" value="ECO:0007669"/>
    <property type="project" value="InterPro"/>
</dbReference>
<dbReference type="SMART" id="SM00823">
    <property type="entry name" value="PKS_PP"/>
    <property type="match status" value="1"/>
</dbReference>
<evidence type="ECO:0000313" key="4">
    <source>
        <dbReference type="EMBL" id="TDL22741.1"/>
    </source>
</evidence>
<evidence type="ECO:0000256" key="1">
    <source>
        <dbReference type="ARBA" id="ARBA00022450"/>
    </source>
</evidence>
<dbReference type="STRING" id="50990.A0A4Y7Q5Y8"/>
<dbReference type="VEuPathDB" id="FungiDB:BD410DRAFT_839447"/>
<dbReference type="PANTHER" id="PTHR43439">
    <property type="entry name" value="PHENYLACETATE-COENZYME A LIGASE"/>
    <property type="match status" value="1"/>
</dbReference>
<dbReference type="PROSITE" id="PS00455">
    <property type="entry name" value="AMP_BINDING"/>
    <property type="match status" value="1"/>
</dbReference>
<dbReference type="Pfam" id="PF23562">
    <property type="entry name" value="AMP-binding_C_3"/>
    <property type="match status" value="1"/>
</dbReference>
<dbReference type="InterPro" id="IPR036291">
    <property type="entry name" value="NAD(P)-bd_dom_sf"/>
</dbReference>
<dbReference type="InterPro" id="IPR009081">
    <property type="entry name" value="PP-bd_ACP"/>
</dbReference>
<dbReference type="EMBL" id="ML170173">
    <property type="protein sequence ID" value="TDL22741.1"/>
    <property type="molecule type" value="Genomic_DNA"/>
</dbReference>
<dbReference type="InterPro" id="IPR042099">
    <property type="entry name" value="ANL_N_sf"/>
</dbReference>
<dbReference type="InterPro" id="IPR013120">
    <property type="entry name" value="FAR_NAD-bd"/>
</dbReference>
<dbReference type="Proteomes" id="UP000294933">
    <property type="component" value="Unassembled WGS sequence"/>
</dbReference>
<organism evidence="4 5">
    <name type="scientific">Rickenella mellea</name>
    <dbReference type="NCBI Taxonomy" id="50990"/>
    <lineage>
        <taxon>Eukaryota</taxon>
        <taxon>Fungi</taxon>
        <taxon>Dikarya</taxon>
        <taxon>Basidiomycota</taxon>
        <taxon>Agaricomycotina</taxon>
        <taxon>Agaricomycetes</taxon>
        <taxon>Hymenochaetales</taxon>
        <taxon>Rickenellaceae</taxon>
        <taxon>Rickenella</taxon>
    </lineage>
</organism>